<accession>A0A9Q8LAM0</accession>
<dbReference type="AlphaFoldDB" id="A0A9Q8LAM0"/>
<proteinExistence type="predicted"/>
<organism evidence="1 2">
    <name type="scientific">Passalora fulva</name>
    <name type="common">Tomato leaf mold</name>
    <name type="synonym">Cladosporium fulvum</name>
    <dbReference type="NCBI Taxonomy" id="5499"/>
    <lineage>
        <taxon>Eukaryota</taxon>
        <taxon>Fungi</taxon>
        <taxon>Dikarya</taxon>
        <taxon>Ascomycota</taxon>
        <taxon>Pezizomycotina</taxon>
        <taxon>Dothideomycetes</taxon>
        <taxon>Dothideomycetidae</taxon>
        <taxon>Mycosphaerellales</taxon>
        <taxon>Mycosphaerellaceae</taxon>
        <taxon>Fulvia</taxon>
    </lineage>
</organism>
<sequence length="221" mass="25291">MSEGDMYLDNEHAKVIKRGRKTTWSEVDLMDTKDAQTGYYGSTQILKYPQDSWPRKVNEEMRSKAQTLLTSMVEMIDIQVVVDSTPGNAGTACPNQGPLPADVFVTFPRGSRTLINMNRSLIEDLVMEKRPLYESLDLAEMMLHEFAHALQHATHGPRQEECFYKNARYSEAGYDFTSEIFGGVFQTVNVESLWCQHDPTGRQTHFDKYYDDDEILEDGDN</sequence>
<name>A0A9Q8LAM0_PASFU</name>
<protein>
    <submittedName>
        <fullName evidence="1">Uncharacterized protein</fullName>
    </submittedName>
</protein>
<dbReference type="KEGG" id="ffu:CLAFUR5_02923"/>
<evidence type="ECO:0000313" key="2">
    <source>
        <dbReference type="Proteomes" id="UP000756132"/>
    </source>
</evidence>
<dbReference type="RefSeq" id="XP_047758293.1">
    <property type="nucleotide sequence ID" value="XM_047902071.1"/>
</dbReference>
<dbReference type="Proteomes" id="UP000756132">
    <property type="component" value="Chromosome 2"/>
</dbReference>
<dbReference type="GeneID" id="71982801"/>
<evidence type="ECO:0000313" key="1">
    <source>
        <dbReference type="EMBL" id="UJO13927.1"/>
    </source>
</evidence>
<keyword evidence="2" id="KW-1185">Reference proteome</keyword>
<reference evidence="1" key="1">
    <citation type="submission" date="2021-12" db="EMBL/GenBank/DDBJ databases">
        <authorList>
            <person name="Zaccaron A."/>
            <person name="Stergiopoulos I."/>
        </authorList>
    </citation>
    <scope>NUCLEOTIDE SEQUENCE</scope>
    <source>
        <strain evidence="1">Race5_Kim</strain>
    </source>
</reference>
<gene>
    <name evidence="1" type="ORF">CLAFUR5_02923</name>
</gene>
<dbReference type="EMBL" id="CP090164">
    <property type="protein sequence ID" value="UJO13927.1"/>
    <property type="molecule type" value="Genomic_DNA"/>
</dbReference>
<reference evidence="1" key="2">
    <citation type="journal article" date="2022" name="Microb. Genom.">
        <title>A chromosome-scale genome assembly of the tomato pathogen Cladosporium fulvum reveals a compartmentalized genome architecture and the presence of a dispensable chromosome.</title>
        <authorList>
            <person name="Zaccaron A.Z."/>
            <person name="Chen L.H."/>
            <person name="Samaras A."/>
            <person name="Stergiopoulos I."/>
        </authorList>
    </citation>
    <scope>NUCLEOTIDE SEQUENCE</scope>
    <source>
        <strain evidence="1">Race5_Kim</strain>
    </source>
</reference>